<evidence type="ECO:0000313" key="3">
    <source>
        <dbReference type="Proteomes" id="UP001604336"/>
    </source>
</evidence>
<accession>A0ABD1NU21</accession>
<gene>
    <name evidence="2" type="ORF">Adt_47583</name>
</gene>
<dbReference type="Proteomes" id="UP001604336">
    <property type="component" value="Unassembled WGS sequence"/>
</dbReference>
<feature type="region of interest" description="Disordered" evidence="1">
    <location>
        <begin position="1"/>
        <end position="78"/>
    </location>
</feature>
<evidence type="ECO:0000313" key="2">
    <source>
        <dbReference type="EMBL" id="KAL2454912.1"/>
    </source>
</evidence>
<feature type="compositionally biased region" description="Low complexity" evidence="1">
    <location>
        <begin position="47"/>
        <end position="72"/>
    </location>
</feature>
<name>A0ABD1NU21_9LAMI</name>
<sequence length="106" mass="10882">MDVSPCLVTTRSHPIGRKSDRPGCVEGLCADNNKKKKKGGKEEEAAHAGAAEAALGSAAASAPAGAGAASPARWRRRQVTGDGRNWQIFFGPGHAVIWAGSKSLGC</sequence>
<keyword evidence="3" id="KW-1185">Reference proteome</keyword>
<organism evidence="2 3">
    <name type="scientific">Abeliophyllum distichum</name>
    <dbReference type="NCBI Taxonomy" id="126358"/>
    <lineage>
        <taxon>Eukaryota</taxon>
        <taxon>Viridiplantae</taxon>
        <taxon>Streptophyta</taxon>
        <taxon>Embryophyta</taxon>
        <taxon>Tracheophyta</taxon>
        <taxon>Spermatophyta</taxon>
        <taxon>Magnoliopsida</taxon>
        <taxon>eudicotyledons</taxon>
        <taxon>Gunneridae</taxon>
        <taxon>Pentapetalae</taxon>
        <taxon>asterids</taxon>
        <taxon>lamiids</taxon>
        <taxon>Lamiales</taxon>
        <taxon>Oleaceae</taxon>
        <taxon>Forsythieae</taxon>
        <taxon>Abeliophyllum</taxon>
    </lineage>
</organism>
<dbReference type="AlphaFoldDB" id="A0ABD1NU21"/>
<reference evidence="3" key="1">
    <citation type="submission" date="2024-07" db="EMBL/GenBank/DDBJ databases">
        <title>Two chromosome-level genome assemblies of Korean endemic species Abeliophyllum distichum and Forsythia ovata (Oleaceae).</title>
        <authorList>
            <person name="Jang H."/>
        </authorList>
    </citation>
    <scope>NUCLEOTIDE SEQUENCE [LARGE SCALE GENOMIC DNA]</scope>
</reference>
<dbReference type="EMBL" id="JBFOLK010000248">
    <property type="protein sequence ID" value="KAL2454912.1"/>
    <property type="molecule type" value="Genomic_DNA"/>
</dbReference>
<evidence type="ECO:0000256" key="1">
    <source>
        <dbReference type="SAM" id="MobiDB-lite"/>
    </source>
</evidence>
<comment type="caution">
    <text evidence="2">The sequence shown here is derived from an EMBL/GenBank/DDBJ whole genome shotgun (WGS) entry which is preliminary data.</text>
</comment>
<proteinExistence type="predicted"/>
<protein>
    <submittedName>
        <fullName evidence="2">Uncharacterized protein</fullName>
    </submittedName>
</protein>